<evidence type="ECO:0000313" key="15">
    <source>
        <dbReference type="EMBL" id="MDO9712436.1"/>
    </source>
</evidence>
<evidence type="ECO:0000256" key="5">
    <source>
        <dbReference type="ARBA" id="ARBA00022670"/>
    </source>
</evidence>
<feature type="transmembrane region" description="Helical" evidence="13">
    <location>
        <begin position="101"/>
        <end position="121"/>
    </location>
</feature>
<dbReference type="RefSeq" id="WP_305107291.1">
    <property type="nucleotide sequence ID" value="NZ_JAUTWS010000047.1"/>
</dbReference>
<feature type="transmembrane region" description="Helical" evidence="13">
    <location>
        <begin position="141"/>
        <end position="162"/>
    </location>
</feature>
<evidence type="ECO:0000256" key="13">
    <source>
        <dbReference type="SAM" id="Phobius"/>
    </source>
</evidence>
<evidence type="ECO:0000256" key="6">
    <source>
        <dbReference type="ARBA" id="ARBA00022692"/>
    </source>
</evidence>
<accession>A0ABT9E899</accession>
<keyword evidence="6 13" id="KW-0812">Transmembrane</keyword>
<evidence type="ECO:0000313" key="16">
    <source>
        <dbReference type="Proteomes" id="UP001243009"/>
    </source>
</evidence>
<dbReference type="CDD" id="cd06158">
    <property type="entry name" value="S2P-M50_like_1"/>
    <property type="match status" value="1"/>
</dbReference>
<dbReference type="InterPro" id="IPR052348">
    <property type="entry name" value="Metallopeptidase_M50B"/>
</dbReference>
<dbReference type="GO" id="GO:0008233">
    <property type="term" value="F:peptidase activity"/>
    <property type="evidence" value="ECO:0007669"/>
    <property type="project" value="UniProtKB-KW"/>
</dbReference>
<comment type="subcellular location">
    <subcellularLocation>
        <location evidence="2">Cell membrane</location>
        <topology evidence="2">Multi-pass membrane protein</topology>
    </subcellularLocation>
</comment>
<name>A0ABT9E899_9PROT</name>
<keyword evidence="12 13" id="KW-0472">Membrane</keyword>
<evidence type="ECO:0000256" key="7">
    <source>
        <dbReference type="ARBA" id="ARBA00022723"/>
    </source>
</evidence>
<keyword evidence="10 13" id="KW-1133">Transmembrane helix</keyword>
<evidence type="ECO:0000256" key="10">
    <source>
        <dbReference type="ARBA" id="ARBA00022989"/>
    </source>
</evidence>
<evidence type="ECO:0000256" key="12">
    <source>
        <dbReference type="ARBA" id="ARBA00023136"/>
    </source>
</evidence>
<comment type="caution">
    <text evidence="15">The sequence shown here is derived from an EMBL/GenBank/DDBJ whole genome shotgun (WGS) entry which is preliminary data.</text>
</comment>
<dbReference type="Proteomes" id="UP001243009">
    <property type="component" value="Unassembled WGS sequence"/>
</dbReference>
<keyword evidence="8" id="KW-0378">Hydrolase</keyword>
<feature type="domain" description="Peptidase M50" evidence="14">
    <location>
        <begin position="142"/>
        <end position="180"/>
    </location>
</feature>
<evidence type="ECO:0000256" key="11">
    <source>
        <dbReference type="ARBA" id="ARBA00023049"/>
    </source>
</evidence>
<keyword evidence="5 15" id="KW-0645">Protease</keyword>
<keyword evidence="16" id="KW-1185">Reference proteome</keyword>
<gene>
    <name evidence="15" type="ORF">Q7A36_29105</name>
</gene>
<evidence type="ECO:0000256" key="9">
    <source>
        <dbReference type="ARBA" id="ARBA00022833"/>
    </source>
</evidence>
<dbReference type="EMBL" id="JAUTWS010000047">
    <property type="protein sequence ID" value="MDO9712436.1"/>
    <property type="molecule type" value="Genomic_DNA"/>
</dbReference>
<sequence>MSDLGTWLPELVVAVLASVLAITLHEAAHGYAALALGDDTAKRMGRLSLNPLRHVDPVGTLLLPGILLVGQLLATGRVQFMFGWAKPVPVDVLALRNPRQGMMLVAAAGPAMNFALAWLAALLVHPAENWGMLLSPDSLEIAYRFLALSILANLVLGLFNLLPIPPLDGGRIVAGLLPRSLALPYMRLERWGILLVLFAVVILPQLSPGADPVRWALGHVLPSALDLVLRLSGNGTGP</sequence>
<protein>
    <submittedName>
        <fullName evidence="15">Site-2 protease family protein</fullName>
    </submittedName>
</protein>
<evidence type="ECO:0000256" key="8">
    <source>
        <dbReference type="ARBA" id="ARBA00022801"/>
    </source>
</evidence>
<dbReference type="GO" id="GO:0006508">
    <property type="term" value="P:proteolysis"/>
    <property type="evidence" value="ECO:0007669"/>
    <property type="project" value="UniProtKB-KW"/>
</dbReference>
<proteinExistence type="inferred from homology"/>
<dbReference type="InterPro" id="IPR008915">
    <property type="entry name" value="Peptidase_M50"/>
</dbReference>
<comment type="similarity">
    <text evidence="3">Belongs to the peptidase M50B family.</text>
</comment>
<keyword evidence="7" id="KW-0479">Metal-binding</keyword>
<dbReference type="Pfam" id="PF02163">
    <property type="entry name" value="Peptidase_M50"/>
    <property type="match status" value="1"/>
</dbReference>
<reference evidence="15 16" key="1">
    <citation type="submission" date="2023-08" db="EMBL/GenBank/DDBJ databases">
        <title>The draft genome sequence of Paracraurococcus sp. LOR1-02.</title>
        <authorList>
            <person name="Kingkaew E."/>
            <person name="Tanasupawat S."/>
        </authorList>
    </citation>
    <scope>NUCLEOTIDE SEQUENCE [LARGE SCALE GENOMIC DNA]</scope>
    <source>
        <strain evidence="15 16">LOR1-02</strain>
    </source>
</reference>
<organism evidence="15 16">
    <name type="scientific">Paracraurococcus lichenis</name>
    <dbReference type="NCBI Taxonomy" id="3064888"/>
    <lineage>
        <taxon>Bacteria</taxon>
        <taxon>Pseudomonadati</taxon>
        <taxon>Pseudomonadota</taxon>
        <taxon>Alphaproteobacteria</taxon>
        <taxon>Acetobacterales</taxon>
        <taxon>Roseomonadaceae</taxon>
        <taxon>Paracraurococcus</taxon>
    </lineage>
</organism>
<dbReference type="PANTHER" id="PTHR35864:SF1">
    <property type="entry name" value="ZINC METALLOPROTEASE YWHC-RELATED"/>
    <property type="match status" value="1"/>
</dbReference>
<evidence type="ECO:0000256" key="1">
    <source>
        <dbReference type="ARBA" id="ARBA00001947"/>
    </source>
</evidence>
<comment type="cofactor">
    <cofactor evidence="1">
        <name>Zn(2+)</name>
        <dbReference type="ChEBI" id="CHEBI:29105"/>
    </cofactor>
</comment>
<keyword evidence="11" id="KW-0482">Metalloprotease</keyword>
<evidence type="ECO:0000259" key="14">
    <source>
        <dbReference type="Pfam" id="PF02163"/>
    </source>
</evidence>
<feature type="transmembrane region" description="Helical" evidence="13">
    <location>
        <begin position="188"/>
        <end position="207"/>
    </location>
</feature>
<evidence type="ECO:0000256" key="2">
    <source>
        <dbReference type="ARBA" id="ARBA00004651"/>
    </source>
</evidence>
<keyword evidence="9" id="KW-0862">Zinc</keyword>
<keyword evidence="4" id="KW-1003">Cell membrane</keyword>
<evidence type="ECO:0000256" key="4">
    <source>
        <dbReference type="ARBA" id="ARBA00022475"/>
    </source>
</evidence>
<dbReference type="InterPro" id="IPR044537">
    <property type="entry name" value="Rip2-like"/>
</dbReference>
<dbReference type="PANTHER" id="PTHR35864">
    <property type="entry name" value="ZINC METALLOPROTEASE MJ0611-RELATED"/>
    <property type="match status" value="1"/>
</dbReference>
<evidence type="ECO:0000256" key="3">
    <source>
        <dbReference type="ARBA" id="ARBA00007931"/>
    </source>
</evidence>